<dbReference type="GO" id="GO:0160148">
    <property type="term" value="F:tRNA pseudouridine(55) synthase activity"/>
    <property type="evidence" value="ECO:0007669"/>
    <property type="project" value="UniProtKB-EC"/>
</dbReference>
<dbReference type="GO" id="GO:0031119">
    <property type="term" value="P:tRNA pseudouridine synthesis"/>
    <property type="evidence" value="ECO:0007669"/>
    <property type="project" value="UniProtKB-UniRule"/>
</dbReference>
<dbReference type="GO" id="GO:0003723">
    <property type="term" value="F:RNA binding"/>
    <property type="evidence" value="ECO:0007669"/>
    <property type="project" value="InterPro"/>
</dbReference>
<dbReference type="STRING" id="441112.SAMN04488094_11315"/>
<dbReference type="Pfam" id="PF01509">
    <property type="entry name" value="TruB_N"/>
    <property type="match status" value="1"/>
</dbReference>
<name>A0A1I1P067_9RHOB</name>
<dbReference type="Gene3D" id="3.30.2350.10">
    <property type="entry name" value="Pseudouridine synthase"/>
    <property type="match status" value="1"/>
</dbReference>
<evidence type="ECO:0000256" key="3">
    <source>
        <dbReference type="ARBA" id="ARBA00022694"/>
    </source>
</evidence>
<reference evidence="8 9" key="1">
    <citation type="submission" date="2016-10" db="EMBL/GenBank/DDBJ databases">
        <authorList>
            <person name="de Groot N.N."/>
        </authorList>
    </citation>
    <scope>NUCLEOTIDE SEQUENCE [LARGE SCALE GENOMIC DNA]</scope>
    <source>
        <strain evidence="8 9">DSM 19548</strain>
    </source>
</reference>
<dbReference type="PANTHER" id="PTHR13767:SF2">
    <property type="entry name" value="PSEUDOURIDYLATE SYNTHASE TRUB1"/>
    <property type="match status" value="1"/>
</dbReference>
<evidence type="ECO:0000256" key="4">
    <source>
        <dbReference type="ARBA" id="ARBA00023235"/>
    </source>
</evidence>
<dbReference type="GO" id="GO:1990481">
    <property type="term" value="P:mRNA pseudouridine synthesis"/>
    <property type="evidence" value="ECO:0007669"/>
    <property type="project" value="TreeGrafter"/>
</dbReference>
<evidence type="ECO:0000259" key="6">
    <source>
        <dbReference type="Pfam" id="PF01509"/>
    </source>
</evidence>
<comment type="similarity">
    <text evidence="2 5">Belongs to the pseudouridine synthase TruB family. Type 1 subfamily.</text>
</comment>
<dbReference type="Pfam" id="PF16198">
    <property type="entry name" value="TruB_C_2"/>
    <property type="match status" value="1"/>
</dbReference>
<evidence type="ECO:0000259" key="7">
    <source>
        <dbReference type="Pfam" id="PF16198"/>
    </source>
</evidence>
<dbReference type="SUPFAM" id="SSF55120">
    <property type="entry name" value="Pseudouridine synthase"/>
    <property type="match status" value="1"/>
</dbReference>
<evidence type="ECO:0000256" key="1">
    <source>
        <dbReference type="ARBA" id="ARBA00000385"/>
    </source>
</evidence>
<feature type="active site" description="Nucleophile" evidence="5">
    <location>
        <position position="91"/>
    </location>
</feature>
<proteinExistence type="inferred from homology"/>
<dbReference type="InterPro" id="IPR020103">
    <property type="entry name" value="PsdUridine_synth_cat_dom_sf"/>
</dbReference>
<dbReference type="PANTHER" id="PTHR13767">
    <property type="entry name" value="TRNA-PSEUDOURIDINE SYNTHASE"/>
    <property type="match status" value="1"/>
</dbReference>
<protein>
    <recommendedName>
        <fullName evidence="5">tRNA pseudouridine synthase B</fullName>
        <ecNumber evidence="5">5.4.99.25</ecNumber>
    </recommendedName>
    <alternativeName>
        <fullName evidence="5">tRNA pseudouridine(55) synthase</fullName>
        <shortName evidence="5">Psi55 synthase</shortName>
    </alternativeName>
    <alternativeName>
        <fullName evidence="5">tRNA pseudouridylate synthase</fullName>
    </alternativeName>
    <alternativeName>
        <fullName evidence="5">tRNA-uridine isomerase</fullName>
    </alternativeName>
</protein>
<dbReference type="Proteomes" id="UP000198728">
    <property type="component" value="Unassembled WGS sequence"/>
</dbReference>
<keyword evidence="3 5" id="KW-0819">tRNA processing</keyword>
<dbReference type="InterPro" id="IPR002501">
    <property type="entry name" value="PsdUridine_synth_N"/>
</dbReference>
<dbReference type="HAMAP" id="MF_01080">
    <property type="entry name" value="TruB_bact"/>
    <property type="match status" value="1"/>
</dbReference>
<dbReference type="InterPro" id="IPR032819">
    <property type="entry name" value="TruB_C"/>
</dbReference>
<feature type="domain" description="Pseudouridine synthase II N-terminal" evidence="6">
    <location>
        <begin position="76"/>
        <end position="224"/>
    </location>
</feature>
<dbReference type="AlphaFoldDB" id="A0A1I1P067"/>
<organism evidence="8 9">
    <name type="scientific">Tropicimonas isoalkanivorans</name>
    <dbReference type="NCBI Taxonomy" id="441112"/>
    <lineage>
        <taxon>Bacteria</taxon>
        <taxon>Pseudomonadati</taxon>
        <taxon>Pseudomonadota</taxon>
        <taxon>Alphaproteobacteria</taxon>
        <taxon>Rhodobacterales</taxon>
        <taxon>Roseobacteraceae</taxon>
        <taxon>Tropicimonas</taxon>
    </lineage>
</organism>
<dbReference type="EC" id="5.4.99.25" evidence="5"/>
<dbReference type="CDD" id="cd02573">
    <property type="entry name" value="PseudoU_synth_EcTruB"/>
    <property type="match status" value="1"/>
</dbReference>
<feature type="domain" description="tRNA pseudouridylate synthase B C-terminal" evidence="7">
    <location>
        <begin position="225"/>
        <end position="281"/>
    </location>
</feature>
<evidence type="ECO:0000256" key="2">
    <source>
        <dbReference type="ARBA" id="ARBA00005642"/>
    </source>
</evidence>
<dbReference type="NCBIfam" id="TIGR00431">
    <property type="entry name" value="TruB"/>
    <property type="match status" value="1"/>
</dbReference>
<evidence type="ECO:0000256" key="5">
    <source>
        <dbReference type="HAMAP-Rule" id="MF_01080"/>
    </source>
</evidence>
<sequence>MHRMRVVAAAVCNPSDLSRRTRCTGIDVPSAAGYAAALTDRGETMGRKRKGRDISGWVIVDKPAGPTSTAVVNKVRWAFEAKKAGHAGTLDPAATGVLAVALGEATKTVPYVTDALKAYRFTVRFGQATNTDDAEGEVVATSDARPSDSEIEAALSPFVGDILQVPPKYSAVKIDGERAYALARDDEEFEIAARPLYVDSLTLLSRPDADHAELEMVCGKGGYVRAIARDLGAALGCHGHVTSLRRIWSGPFDTEGALDWATLEAQARTPDIDAWLRPLQEGLVDLPELPCTPEGASRLRNGNPGMVLSAADVEYGDTVWASYQGKPVAIGIYRSGELHPDRVFNLPADA</sequence>
<evidence type="ECO:0000313" key="9">
    <source>
        <dbReference type="Proteomes" id="UP000198728"/>
    </source>
</evidence>
<keyword evidence="9" id="KW-1185">Reference proteome</keyword>
<dbReference type="EMBL" id="FOLG01000013">
    <property type="protein sequence ID" value="SFD01118.1"/>
    <property type="molecule type" value="Genomic_DNA"/>
</dbReference>
<dbReference type="InterPro" id="IPR014780">
    <property type="entry name" value="tRNA_psdUridine_synth_TruB"/>
</dbReference>
<evidence type="ECO:0000313" key="8">
    <source>
        <dbReference type="EMBL" id="SFD01118.1"/>
    </source>
</evidence>
<keyword evidence="4 5" id="KW-0413">Isomerase</keyword>
<gene>
    <name evidence="5" type="primary">truB</name>
    <name evidence="8" type="ORF">SAMN04488094_11315</name>
</gene>
<comment type="catalytic activity">
    <reaction evidence="1 5">
        <text>uridine(55) in tRNA = pseudouridine(55) in tRNA</text>
        <dbReference type="Rhea" id="RHEA:42532"/>
        <dbReference type="Rhea" id="RHEA-COMP:10101"/>
        <dbReference type="Rhea" id="RHEA-COMP:10102"/>
        <dbReference type="ChEBI" id="CHEBI:65314"/>
        <dbReference type="ChEBI" id="CHEBI:65315"/>
        <dbReference type="EC" id="5.4.99.25"/>
    </reaction>
</comment>
<accession>A0A1I1P067</accession>
<comment type="function">
    <text evidence="5">Responsible for synthesis of pseudouridine from uracil-55 in the psi GC loop of transfer RNAs.</text>
</comment>